<comment type="similarity">
    <text evidence="1 2">Belongs to the heparin-binding growth factors family.</text>
</comment>
<dbReference type="PRINTS" id="PR00263">
    <property type="entry name" value="HBGFFGF"/>
</dbReference>
<keyword evidence="4" id="KW-1185">Reference proteome</keyword>
<dbReference type="Proteomes" id="UP001295444">
    <property type="component" value="Chromosome 03"/>
</dbReference>
<reference evidence="3" key="1">
    <citation type="submission" date="2022-03" db="EMBL/GenBank/DDBJ databases">
        <authorList>
            <person name="Alioto T."/>
            <person name="Alioto T."/>
            <person name="Gomez Garrido J."/>
        </authorList>
    </citation>
    <scope>NUCLEOTIDE SEQUENCE</scope>
</reference>
<evidence type="ECO:0000313" key="4">
    <source>
        <dbReference type="Proteomes" id="UP001295444"/>
    </source>
</evidence>
<gene>
    <name evidence="3" type="ORF">PECUL_23A024561</name>
</gene>
<dbReference type="PRINTS" id="PR00262">
    <property type="entry name" value="IL1HBGF"/>
</dbReference>
<protein>
    <recommendedName>
        <fullName evidence="2">Fibroblast growth factor</fullName>
        <shortName evidence="2">FGF</shortName>
    </recommendedName>
</protein>
<dbReference type="InterPro" id="IPR002209">
    <property type="entry name" value="Fibroblast_GF_fam"/>
</dbReference>
<evidence type="ECO:0000256" key="2">
    <source>
        <dbReference type="RuleBase" id="RU049442"/>
    </source>
</evidence>
<accession>A0AAD1RIB5</accession>
<dbReference type="Pfam" id="PF00167">
    <property type="entry name" value="FGF"/>
    <property type="match status" value="1"/>
</dbReference>
<dbReference type="InterPro" id="IPR008996">
    <property type="entry name" value="IL1/FGF"/>
</dbReference>
<name>A0AAD1RIB5_PELCU</name>
<dbReference type="PANTHER" id="PTHR11486">
    <property type="entry name" value="FIBROBLAST GROWTH FACTOR"/>
    <property type="match status" value="1"/>
</dbReference>
<dbReference type="EMBL" id="OW240914">
    <property type="protein sequence ID" value="CAH2272387.1"/>
    <property type="molecule type" value="Genomic_DNA"/>
</dbReference>
<evidence type="ECO:0000256" key="1">
    <source>
        <dbReference type="ARBA" id="ARBA00007936"/>
    </source>
</evidence>
<dbReference type="Gene3D" id="2.80.10.50">
    <property type="match status" value="1"/>
</dbReference>
<dbReference type="SUPFAM" id="SSF50353">
    <property type="entry name" value="Cytokine"/>
    <property type="match status" value="1"/>
</dbReference>
<evidence type="ECO:0000313" key="3">
    <source>
        <dbReference type="EMBL" id="CAH2272387.1"/>
    </source>
</evidence>
<dbReference type="GO" id="GO:0008083">
    <property type="term" value="F:growth factor activity"/>
    <property type="evidence" value="ECO:0007669"/>
    <property type="project" value="InterPro"/>
</dbReference>
<dbReference type="AlphaFoldDB" id="A0AAD1RIB5"/>
<proteinExistence type="inferred from homology"/>
<dbReference type="SMART" id="SM00442">
    <property type="entry name" value="FGF"/>
    <property type="match status" value="1"/>
</dbReference>
<sequence length="420" mass="47223">MLCDLDADLQGDMVDKLCSRVLLGEACRFPLAIRDPAWVLSARLPTNRLLPRDLRPIGPERSPDPALTCSQPERLHVTLRAWSRPECTPTYVFPSLFNVIPVGLRVVAIQSSACGQYVAMNSEGHLYNSTHFTAECRFKEGVFENYFVTYSSTLYRQRGSGRSWYLGIAKDGSTMEGNRVKRHRPAGHFLPKLSEVALYKEPSLHDVVKPPPNIRLTAKPSARLRGARTVFIDLASRTVFINLASRTVFINLASWTIFINLASRTVFIDLASRTVLINLASWTVFIDLASRIVLINLASKTVFINLTSWTVFINLASRTVFIDLASRTVFINLASRTVFINLASWTIFINLASRTVFIDLASRTVFINLASRTVFINLASWTVIINLASRTVFIDLASRTVFIDLASRTVFIYLDTYIKM</sequence>
<organism evidence="3 4">
    <name type="scientific">Pelobates cultripes</name>
    <name type="common">Western spadefoot toad</name>
    <dbReference type="NCBI Taxonomy" id="61616"/>
    <lineage>
        <taxon>Eukaryota</taxon>
        <taxon>Metazoa</taxon>
        <taxon>Chordata</taxon>
        <taxon>Craniata</taxon>
        <taxon>Vertebrata</taxon>
        <taxon>Euteleostomi</taxon>
        <taxon>Amphibia</taxon>
        <taxon>Batrachia</taxon>
        <taxon>Anura</taxon>
        <taxon>Pelobatoidea</taxon>
        <taxon>Pelobatidae</taxon>
        <taxon>Pelobates</taxon>
    </lineage>
</organism>